<feature type="region of interest" description="Disordered" evidence="1">
    <location>
        <begin position="155"/>
        <end position="174"/>
    </location>
</feature>
<feature type="domain" description="Retroviral polymerase SH3-like" evidence="3">
    <location>
        <begin position="789"/>
        <end position="851"/>
    </location>
</feature>
<gene>
    <name evidence="4" type="ORF">Tci_382178</name>
</gene>
<feature type="region of interest" description="Disordered" evidence="1">
    <location>
        <begin position="285"/>
        <end position="317"/>
    </location>
</feature>
<dbReference type="SUPFAM" id="SSF53098">
    <property type="entry name" value="Ribonuclease H-like"/>
    <property type="match status" value="1"/>
</dbReference>
<dbReference type="InterPro" id="IPR036397">
    <property type="entry name" value="RNaseH_sf"/>
</dbReference>
<feature type="compositionally biased region" description="Polar residues" evidence="1">
    <location>
        <begin position="155"/>
        <end position="170"/>
    </location>
</feature>
<evidence type="ECO:0000259" key="3">
    <source>
        <dbReference type="Pfam" id="PF25597"/>
    </source>
</evidence>
<dbReference type="AlphaFoldDB" id="A0A699HG00"/>
<dbReference type="PANTHER" id="PTHR42648:SF18">
    <property type="entry name" value="RETROTRANSPOSON, UNCLASSIFIED-LIKE PROTEIN"/>
    <property type="match status" value="1"/>
</dbReference>
<evidence type="ECO:0000313" key="4">
    <source>
        <dbReference type="EMBL" id="GEY10204.1"/>
    </source>
</evidence>
<dbReference type="InterPro" id="IPR039537">
    <property type="entry name" value="Retrotran_Ty1/copia-like"/>
</dbReference>
<feature type="compositionally biased region" description="Polar residues" evidence="1">
    <location>
        <begin position="287"/>
        <end position="307"/>
    </location>
</feature>
<dbReference type="PANTHER" id="PTHR42648">
    <property type="entry name" value="TRANSPOSASE, PUTATIVE-RELATED"/>
    <property type="match status" value="1"/>
</dbReference>
<dbReference type="EMBL" id="BKCJ010151949">
    <property type="protein sequence ID" value="GEY10204.1"/>
    <property type="molecule type" value="Genomic_DNA"/>
</dbReference>
<feature type="compositionally biased region" description="Polar residues" evidence="1">
    <location>
        <begin position="421"/>
        <end position="431"/>
    </location>
</feature>
<name>A0A699HG00_TANCI</name>
<evidence type="ECO:0000256" key="1">
    <source>
        <dbReference type="SAM" id="MobiDB-lite"/>
    </source>
</evidence>
<dbReference type="GO" id="GO:0003676">
    <property type="term" value="F:nucleic acid binding"/>
    <property type="evidence" value="ECO:0007669"/>
    <property type="project" value="InterPro"/>
</dbReference>
<proteinExistence type="predicted"/>
<accession>A0A699HG00</accession>
<sequence length="1048" mass="119047">MSTQQDIYAAGFENRPLMLNKENYVPWSSRLLRYTKSRPNGKLIHNSIINGPYVRRMIPESGDLSHEVPVNETFHEVDDLRAERLAKTQDPLALMATSNNPYTFLVLHQDQPSFNQNYMQQPMPNLKDITDLTTAMNMTLSLMAKAFKLNYSTPSNNNQRISSNPRNRQIAQPGMNMGQTDLCRWSKAMNPNRNGNLVVARTEGNATRHNADLDEIEEVNANCILMANLQQASTSGTQIDKATVYDSDGSYEVHNYENCYDNEIFNMFTQEEQYIELLEPIPEPHQVPQNDNNVISEDTTRGTSANTKFEKQSILGKPPSSSNTKLYAVTPIPKSMIFPKVGETHALSKLVTSNSIPTPQESKVVKNDKVIASGMFRINPFKPSREEKCIPNKVRASIRTNPIIVSQPPVITKKVVNFDSNGLSSTRIDNTAKTRRPQPRSNTKNDRVPSASKSSCSKNKEVECLISVNHDVCLLNYVNDMNSRGKKQKENVSINENQKKQTPKVKKPTNVGSNERLATPKPSKPRFFLRWSPTGRFFDLKGKIIASTASESQFVSSNGDNACTSNPLEPKIKRFPNSTSFLGRLSNFVHGFSDLQWGNILITRVYFVEGLGHNLFSVRKFCDSGLEVAFRRNTCFVRNLEGVDLLKGNRTANLYTINLYEMASVSLIFLMARVTSIKSWLWHQRLSHLNFDTIYDLVKNDLVTGLPKFKYQKEHHCPSLERRNRTLAEAARTMLIFSRAPLFLWAKAIATACFTQNRSIVHRRFHKIPYELINGRKPDISFLHVFRALCYPKNDRKDIRKLGAKGDIGFFIGYSVDSCAYRVFNRRTKKIIETMNVSFDELSAMDFDQSSSKPRLQSMTSGQIGLGLDLTYALSTITTQQPTEGELDLLFKAMYDDYIGGQLSAALRTISATQAHQVGYTQLFFDLMKSRFEMSMMGEMTFFLGLQVNQSPCGIFINQSIYMLEILKKYGMESCDAVGTPMEIKDKFDLVQNETPVDVTKYRSMIGALMYLTFSRPYIVHATCLCAWYQAKPAEKHLKEVKRIFRYI</sequence>
<dbReference type="Pfam" id="PF13976">
    <property type="entry name" value="gag_pre-integrs"/>
    <property type="match status" value="1"/>
</dbReference>
<evidence type="ECO:0000259" key="2">
    <source>
        <dbReference type="Pfam" id="PF13976"/>
    </source>
</evidence>
<comment type="caution">
    <text evidence="4">The sequence shown here is derived from an EMBL/GenBank/DDBJ whole genome shotgun (WGS) entry which is preliminary data.</text>
</comment>
<feature type="region of interest" description="Disordered" evidence="1">
    <location>
        <begin position="421"/>
        <end position="454"/>
    </location>
</feature>
<dbReference type="InterPro" id="IPR025724">
    <property type="entry name" value="GAG-pre-integrase_dom"/>
</dbReference>
<dbReference type="InterPro" id="IPR012337">
    <property type="entry name" value="RNaseH-like_sf"/>
</dbReference>
<feature type="domain" description="GAG-pre-integrase" evidence="2">
    <location>
        <begin position="653"/>
        <end position="719"/>
    </location>
</feature>
<protein>
    <submittedName>
        <fullName evidence="4">Uncharacterized protein</fullName>
    </submittedName>
</protein>
<organism evidence="4">
    <name type="scientific">Tanacetum cinerariifolium</name>
    <name type="common">Dalmatian daisy</name>
    <name type="synonym">Chrysanthemum cinerariifolium</name>
    <dbReference type="NCBI Taxonomy" id="118510"/>
    <lineage>
        <taxon>Eukaryota</taxon>
        <taxon>Viridiplantae</taxon>
        <taxon>Streptophyta</taxon>
        <taxon>Embryophyta</taxon>
        <taxon>Tracheophyta</taxon>
        <taxon>Spermatophyta</taxon>
        <taxon>Magnoliopsida</taxon>
        <taxon>eudicotyledons</taxon>
        <taxon>Gunneridae</taxon>
        <taxon>Pentapetalae</taxon>
        <taxon>asterids</taxon>
        <taxon>campanulids</taxon>
        <taxon>Asterales</taxon>
        <taxon>Asteraceae</taxon>
        <taxon>Asteroideae</taxon>
        <taxon>Anthemideae</taxon>
        <taxon>Anthemidinae</taxon>
        <taxon>Tanacetum</taxon>
    </lineage>
</organism>
<dbReference type="Gene3D" id="3.30.420.10">
    <property type="entry name" value="Ribonuclease H-like superfamily/Ribonuclease H"/>
    <property type="match status" value="1"/>
</dbReference>
<feature type="region of interest" description="Disordered" evidence="1">
    <location>
        <begin position="484"/>
        <end position="525"/>
    </location>
</feature>
<dbReference type="Pfam" id="PF25597">
    <property type="entry name" value="SH3_retrovirus"/>
    <property type="match status" value="1"/>
</dbReference>
<dbReference type="InterPro" id="IPR057670">
    <property type="entry name" value="SH3_retrovirus"/>
</dbReference>
<reference evidence="4" key="1">
    <citation type="journal article" date="2019" name="Sci. Rep.">
        <title>Draft genome of Tanacetum cinerariifolium, the natural source of mosquito coil.</title>
        <authorList>
            <person name="Yamashiro T."/>
            <person name="Shiraishi A."/>
            <person name="Satake H."/>
            <person name="Nakayama K."/>
        </authorList>
    </citation>
    <scope>NUCLEOTIDE SEQUENCE</scope>
</reference>